<sequence>MNLSTCTNTLHNTLIIRCQLKILTCNLHSSFSSLVSCSK</sequence>
<evidence type="ECO:0000313" key="1">
    <source>
        <dbReference type="Proteomes" id="UP000095283"/>
    </source>
</evidence>
<dbReference type="Proteomes" id="UP000095283">
    <property type="component" value="Unplaced"/>
</dbReference>
<organism evidence="1 2">
    <name type="scientific">Heterorhabditis bacteriophora</name>
    <name type="common">Entomopathogenic nematode worm</name>
    <dbReference type="NCBI Taxonomy" id="37862"/>
    <lineage>
        <taxon>Eukaryota</taxon>
        <taxon>Metazoa</taxon>
        <taxon>Ecdysozoa</taxon>
        <taxon>Nematoda</taxon>
        <taxon>Chromadorea</taxon>
        <taxon>Rhabditida</taxon>
        <taxon>Rhabditina</taxon>
        <taxon>Rhabditomorpha</taxon>
        <taxon>Strongyloidea</taxon>
        <taxon>Heterorhabditidae</taxon>
        <taxon>Heterorhabditis</taxon>
    </lineage>
</organism>
<protein>
    <submittedName>
        <fullName evidence="2">Uncharacterized protein</fullName>
    </submittedName>
</protein>
<proteinExistence type="predicted"/>
<accession>A0A1I7WKC3</accession>
<evidence type="ECO:0000313" key="2">
    <source>
        <dbReference type="WBParaSite" id="Hba_05492"/>
    </source>
</evidence>
<reference evidence="2" key="1">
    <citation type="submission" date="2016-11" db="UniProtKB">
        <authorList>
            <consortium name="WormBaseParasite"/>
        </authorList>
    </citation>
    <scope>IDENTIFICATION</scope>
</reference>
<keyword evidence="1" id="KW-1185">Reference proteome</keyword>
<dbReference type="AlphaFoldDB" id="A0A1I7WKC3"/>
<dbReference type="WBParaSite" id="Hba_05492">
    <property type="protein sequence ID" value="Hba_05492"/>
    <property type="gene ID" value="Hba_05492"/>
</dbReference>
<name>A0A1I7WKC3_HETBA</name>